<gene>
    <name evidence="2" type="ORF">HPS55_03065</name>
</gene>
<keyword evidence="3" id="KW-1185">Reference proteome</keyword>
<name>A0ABX2ARQ0_9BACT</name>
<sequence>MQRFCKLVTLNMFVAMITGCGAVGYAQETGQREKPWKNLEYRAGLQTTMSNGNTPLWINANRHGLSSLEEVNGYVRGAVERPLRRDSAFRWGMGYGVDMAVAYGFTSNVVVQQAYVEGRWLHGVITVGSKEYPMELKNNSLSSGSQTFGINARPVPQVRMALPEYWTVPLTRGWLHLKGHVAFGRMTDDNWQHDFTGRRNKYADNVLYHSKAGYLKIGNDDVFCPWSVEMGLEMGTLFGGTSYVPAGGGTMNVFENGTGLKAYWNAFIPGGSDANETQYTNFEGDQLGSWMMRVNYENEIFGAHFYVDKFFEDHSSMFQLDYNGYGTGEEWNIKKKSKYLLYDFKDWMLGAEVNLKKGIWLRDIVFEYIYTKYQSGPVYHDRTPSMNDHVGGRDNFYNHGIFTGWQHWGQVIGNPLYRSPVYNKTGTINVDNNRFMALHLGLGGAPSDNVSYRLLATYQEGLGTYDKPYTHAKTNVSVMAEATYAFNGRRLKGWSVRCGYGMDFGGILGDNYGAQITILKTGLLSL</sequence>
<evidence type="ECO:0000313" key="3">
    <source>
        <dbReference type="Proteomes" id="UP001193734"/>
    </source>
</evidence>
<evidence type="ECO:0008006" key="4">
    <source>
        <dbReference type="Google" id="ProtNLM"/>
    </source>
</evidence>
<accession>A0ABX2ARQ0</accession>
<dbReference type="Gene3D" id="2.40.160.130">
    <property type="entry name" value="Capsule assembly protein Wzi"/>
    <property type="match status" value="1"/>
</dbReference>
<dbReference type="GeneID" id="82156738"/>
<dbReference type="PROSITE" id="PS51257">
    <property type="entry name" value="PROKAR_LIPOPROTEIN"/>
    <property type="match status" value="1"/>
</dbReference>
<feature type="chain" id="PRO_5046482816" description="Capsule assembly protein Wzi" evidence="1">
    <location>
        <begin position="23"/>
        <end position="526"/>
    </location>
</feature>
<evidence type="ECO:0000313" key="2">
    <source>
        <dbReference type="EMBL" id="NPE13314.1"/>
    </source>
</evidence>
<comment type="caution">
    <text evidence="2">The sequence shown here is derived from an EMBL/GenBank/DDBJ whole genome shotgun (WGS) entry which is preliminary data.</text>
</comment>
<dbReference type="RefSeq" id="WP_172175863.1">
    <property type="nucleotide sequence ID" value="NZ_CASGKG010000014.1"/>
</dbReference>
<proteinExistence type="predicted"/>
<dbReference type="EMBL" id="JABKKE010000003">
    <property type="protein sequence ID" value="NPE13314.1"/>
    <property type="molecule type" value="Genomic_DNA"/>
</dbReference>
<protein>
    <recommendedName>
        <fullName evidence="4">Capsule assembly protein Wzi</fullName>
    </recommendedName>
</protein>
<keyword evidence="1" id="KW-0732">Signal</keyword>
<feature type="signal peptide" evidence="1">
    <location>
        <begin position="1"/>
        <end position="22"/>
    </location>
</feature>
<organism evidence="2 3">
    <name type="scientific">Xylanibacter rodentium</name>
    <dbReference type="NCBI Taxonomy" id="2736289"/>
    <lineage>
        <taxon>Bacteria</taxon>
        <taxon>Pseudomonadati</taxon>
        <taxon>Bacteroidota</taxon>
        <taxon>Bacteroidia</taxon>
        <taxon>Bacteroidales</taxon>
        <taxon>Prevotellaceae</taxon>
        <taxon>Xylanibacter</taxon>
    </lineage>
</organism>
<dbReference type="InterPro" id="IPR038636">
    <property type="entry name" value="Wzi_sf"/>
</dbReference>
<reference evidence="2 3" key="1">
    <citation type="submission" date="2020-05" db="EMBL/GenBank/DDBJ databases">
        <title>Distinct polysaccharide utilization as determinants for interspecies competition between intestinal Prevotella spp.</title>
        <authorList>
            <person name="Galvez E.J.C."/>
            <person name="Iljazovic A."/>
            <person name="Strowig T."/>
        </authorList>
    </citation>
    <scope>NUCLEOTIDE SEQUENCE [LARGE SCALE GENOMIC DNA]</scope>
    <source>
        <strain evidence="2 3">PROD</strain>
    </source>
</reference>
<evidence type="ECO:0000256" key="1">
    <source>
        <dbReference type="SAM" id="SignalP"/>
    </source>
</evidence>
<dbReference type="Proteomes" id="UP001193734">
    <property type="component" value="Unassembled WGS sequence"/>
</dbReference>